<dbReference type="RefSeq" id="WP_133989382.1">
    <property type="nucleotide sequence ID" value="NZ_SODV01000001.1"/>
</dbReference>
<dbReference type="OrthoDB" id="25954at2"/>
<dbReference type="Proteomes" id="UP000294498">
    <property type="component" value="Unassembled WGS sequence"/>
</dbReference>
<dbReference type="InterPro" id="IPR009050">
    <property type="entry name" value="Globin-like_sf"/>
</dbReference>
<gene>
    <name evidence="1" type="ORF">EDB95_0026</name>
</gene>
<proteinExistence type="predicted"/>
<keyword evidence="2" id="KW-1185">Reference proteome</keyword>
<dbReference type="GO" id="GO:0019825">
    <property type="term" value="F:oxygen binding"/>
    <property type="evidence" value="ECO:0007669"/>
    <property type="project" value="InterPro"/>
</dbReference>
<sequence>MDISSIEDVRRLVDTFYGKVGVDGLIGPIFIGVIRDDWPAHLDKMVKFWQTVLLEEHTYFGSPFVPHARMPLEARHFEVWLGLWNATVDELFEGVKATEAKWRAAKMAEMFLSKIVYYRNHSEKPIL</sequence>
<dbReference type="AlphaFoldDB" id="A0A4R8DM26"/>
<protein>
    <submittedName>
        <fullName evidence="1">Hemoglobin</fullName>
    </submittedName>
</protein>
<dbReference type="SUPFAM" id="SSF46458">
    <property type="entry name" value="Globin-like"/>
    <property type="match status" value="1"/>
</dbReference>
<comment type="caution">
    <text evidence="1">The sequence shown here is derived from an EMBL/GenBank/DDBJ whole genome shotgun (WGS) entry which is preliminary data.</text>
</comment>
<name>A0A4R8DM26_9BACT</name>
<dbReference type="CDD" id="cd08916">
    <property type="entry name" value="TrHb3_P"/>
    <property type="match status" value="1"/>
</dbReference>
<dbReference type="EMBL" id="SODV01000001">
    <property type="protein sequence ID" value="TDW99019.1"/>
    <property type="molecule type" value="Genomic_DNA"/>
</dbReference>
<dbReference type="GO" id="GO:0020037">
    <property type="term" value="F:heme binding"/>
    <property type="evidence" value="ECO:0007669"/>
    <property type="project" value="InterPro"/>
</dbReference>
<evidence type="ECO:0000313" key="1">
    <source>
        <dbReference type="EMBL" id="TDW99019.1"/>
    </source>
</evidence>
<accession>A0A4R8DM26</accession>
<dbReference type="Gene3D" id="1.10.490.10">
    <property type="entry name" value="Globins"/>
    <property type="match status" value="1"/>
</dbReference>
<evidence type="ECO:0000313" key="2">
    <source>
        <dbReference type="Proteomes" id="UP000294498"/>
    </source>
</evidence>
<dbReference type="InterPro" id="IPR012292">
    <property type="entry name" value="Globin/Proto"/>
</dbReference>
<organism evidence="1 2">
    <name type="scientific">Dinghuibacter silviterrae</name>
    <dbReference type="NCBI Taxonomy" id="1539049"/>
    <lineage>
        <taxon>Bacteria</taxon>
        <taxon>Pseudomonadati</taxon>
        <taxon>Bacteroidota</taxon>
        <taxon>Chitinophagia</taxon>
        <taxon>Chitinophagales</taxon>
        <taxon>Chitinophagaceae</taxon>
        <taxon>Dinghuibacter</taxon>
    </lineage>
</organism>
<reference evidence="1 2" key="1">
    <citation type="submission" date="2019-03" db="EMBL/GenBank/DDBJ databases">
        <title>Genomic Encyclopedia of Type Strains, Phase IV (KMG-IV): sequencing the most valuable type-strain genomes for metagenomic binning, comparative biology and taxonomic classification.</title>
        <authorList>
            <person name="Goeker M."/>
        </authorList>
    </citation>
    <scope>NUCLEOTIDE SEQUENCE [LARGE SCALE GENOMIC DNA]</scope>
    <source>
        <strain evidence="1 2">DSM 100059</strain>
    </source>
</reference>